<accession>A0AAD1XZX4</accession>
<evidence type="ECO:0000256" key="2">
    <source>
        <dbReference type="ARBA" id="ARBA00022833"/>
    </source>
</evidence>
<keyword evidence="5" id="KW-0863">Zinc-finger</keyword>
<evidence type="ECO:0000256" key="4">
    <source>
        <dbReference type="ARBA" id="ARBA00023274"/>
    </source>
</evidence>
<evidence type="ECO:0000256" key="5">
    <source>
        <dbReference type="RuleBase" id="RU000671"/>
    </source>
</evidence>
<keyword evidence="3 5" id="KW-0689">Ribosomal protein</keyword>
<evidence type="ECO:0000313" key="6">
    <source>
        <dbReference type="EMBL" id="CAI2382094.1"/>
    </source>
</evidence>
<dbReference type="PANTHER" id="PTHR11594">
    <property type="entry name" value="40S RIBOSOMAL PROTEIN S27"/>
    <property type="match status" value="1"/>
</dbReference>
<dbReference type="InterPro" id="IPR023407">
    <property type="entry name" value="Ribosomal_eS27_Zn-bd_dom_sf"/>
</dbReference>
<dbReference type="HAMAP" id="MF_00371">
    <property type="entry name" value="Ribosomal_eS27"/>
    <property type="match status" value="1"/>
</dbReference>
<sequence>MEIDLLNYDPIEEESKNKLKRFVQTPNSYFMDVKCPNCGAINVVFSHAQTIVVCAECSEVLCTPTGGKAKLVPKSAYKRKGD</sequence>
<dbReference type="Proteomes" id="UP001295684">
    <property type="component" value="Unassembled WGS sequence"/>
</dbReference>
<dbReference type="InterPro" id="IPR011332">
    <property type="entry name" value="Ribosomal_zn-bd"/>
</dbReference>
<dbReference type="EMBL" id="CAMPGE010024240">
    <property type="protein sequence ID" value="CAI2382094.1"/>
    <property type="molecule type" value="Genomic_DNA"/>
</dbReference>
<dbReference type="AlphaFoldDB" id="A0AAD1XZX4"/>
<dbReference type="Gene3D" id="2.20.25.100">
    <property type="entry name" value="Zn-binding ribosomal proteins"/>
    <property type="match status" value="1"/>
</dbReference>
<dbReference type="GO" id="GO:0005840">
    <property type="term" value="C:ribosome"/>
    <property type="evidence" value="ECO:0007669"/>
    <property type="project" value="UniProtKB-KW"/>
</dbReference>
<proteinExistence type="inferred from homology"/>
<dbReference type="FunFam" id="2.20.25.100:FF:000001">
    <property type="entry name" value="40S ribosomal protein S27"/>
    <property type="match status" value="1"/>
</dbReference>
<comment type="caution">
    <text evidence="6">The sequence shown here is derived from an EMBL/GenBank/DDBJ whole genome shotgun (WGS) entry which is preliminary data.</text>
</comment>
<dbReference type="InterPro" id="IPR000592">
    <property type="entry name" value="Ribosomal_eS27"/>
</dbReference>
<evidence type="ECO:0000256" key="1">
    <source>
        <dbReference type="ARBA" id="ARBA00010919"/>
    </source>
</evidence>
<evidence type="ECO:0000256" key="3">
    <source>
        <dbReference type="ARBA" id="ARBA00022980"/>
    </source>
</evidence>
<comment type="similarity">
    <text evidence="1 5">Belongs to the eukaryotic ribosomal protein eS27 family.</text>
</comment>
<gene>
    <name evidence="6" type="ORF">ECRASSUSDP1_LOCUS23561</name>
</gene>
<protein>
    <recommendedName>
        <fullName evidence="5">40S ribosomal protein S27</fullName>
    </recommendedName>
</protein>
<dbReference type="GO" id="GO:1990904">
    <property type="term" value="C:ribonucleoprotein complex"/>
    <property type="evidence" value="ECO:0007669"/>
    <property type="project" value="UniProtKB-KW"/>
</dbReference>
<dbReference type="GO" id="GO:0003735">
    <property type="term" value="F:structural constituent of ribosome"/>
    <property type="evidence" value="ECO:0007669"/>
    <property type="project" value="InterPro"/>
</dbReference>
<reference evidence="6" key="1">
    <citation type="submission" date="2023-07" db="EMBL/GenBank/DDBJ databases">
        <authorList>
            <consortium name="AG Swart"/>
            <person name="Singh M."/>
            <person name="Singh A."/>
            <person name="Seah K."/>
            <person name="Emmerich C."/>
        </authorList>
    </citation>
    <scope>NUCLEOTIDE SEQUENCE</scope>
    <source>
        <strain evidence="6">DP1</strain>
    </source>
</reference>
<comment type="cofactor">
    <cofactor evidence="5">
        <name>Zn(2+)</name>
        <dbReference type="ChEBI" id="CHEBI:29105"/>
    </cofactor>
    <text evidence="5">Binds 1 zinc ion per subunit.</text>
</comment>
<dbReference type="Pfam" id="PF01667">
    <property type="entry name" value="Ribosomal_S27e"/>
    <property type="match status" value="1"/>
</dbReference>
<keyword evidence="7" id="KW-1185">Reference proteome</keyword>
<dbReference type="SUPFAM" id="SSF57829">
    <property type="entry name" value="Zn-binding ribosomal proteins"/>
    <property type="match status" value="1"/>
</dbReference>
<keyword evidence="4 5" id="KW-0687">Ribonucleoprotein</keyword>
<dbReference type="GO" id="GO:0006412">
    <property type="term" value="P:translation"/>
    <property type="evidence" value="ECO:0007669"/>
    <property type="project" value="InterPro"/>
</dbReference>
<keyword evidence="5" id="KW-0479">Metal-binding</keyword>
<organism evidence="6 7">
    <name type="scientific">Euplotes crassus</name>
    <dbReference type="NCBI Taxonomy" id="5936"/>
    <lineage>
        <taxon>Eukaryota</taxon>
        <taxon>Sar</taxon>
        <taxon>Alveolata</taxon>
        <taxon>Ciliophora</taxon>
        <taxon>Intramacronucleata</taxon>
        <taxon>Spirotrichea</taxon>
        <taxon>Hypotrichia</taxon>
        <taxon>Euplotida</taxon>
        <taxon>Euplotidae</taxon>
        <taxon>Moneuplotes</taxon>
    </lineage>
</organism>
<keyword evidence="2 5" id="KW-0862">Zinc</keyword>
<dbReference type="GO" id="GO:0008270">
    <property type="term" value="F:zinc ion binding"/>
    <property type="evidence" value="ECO:0007669"/>
    <property type="project" value="UniProtKB-KW"/>
</dbReference>
<name>A0AAD1XZX4_EUPCR</name>
<dbReference type="PROSITE" id="PS01168">
    <property type="entry name" value="RIBOSOMAL_S27E"/>
    <property type="match status" value="1"/>
</dbReference>
<evidence type="ECO:0000313" key="7">
    <source>
        <dbReference type="Proteomes" id="UP001295684"/>
    </source>
</evidence>